<gene>
    <name evidence="1" type="ORF">BXO512_13695</name>
</gene>
<sequence length="71" mass="8232">MIAAADAMRTRRFLGAVDTRLPTARCGFSHSEWFALRLEPDREVAHDHRHHQPWKTIWPHSGCMRVILADV</sequence>
<organism evidence="1">
    <name type="scientific">Xanthomonas oryzae pv. oryzae</name>
    <dbReference type="NCBI Taxonomy" id="64187"/>
    <lineage>
        <taxon>Bacteria</taxon>
        <taxon>Pseudomonadati</taxon>
        <taxon>Pseudomonadota</taxon>
        <taxon>Gammaproteobacteria</taxon>
        <taxon>Lysobacterales</taxon>
        <taxon>Lysobacteraceae</taxon>
        <taxon>Xanthomonas</taxon>
    </lineage>
</organism>
<reference evidence="1" key="1">
    <citation type="submission" date="2015-01" db="EMBL/GenBank/DDBJ databases">
        <title>Population genomics of rice bacterial leaf blight strains from India.</title>
        <authorList>
            <person name="Midha S."/>
            <person name="Anil M.G."/>
            <person name="Mishra D."/>
            <person name="Brahma K."/>
            <person name="Laha G.S."/>
            <person name="Sundaram R.M."/>
            <person name="Sonti R.V."/>
            <person name="Patil P.B."/>
        </authorList>
    </citation>
    <scope>NUCLEOTIDE SEQUENCE</scope>
    <source>
        <strain evidence="1">BXO512</strain>
    </source>
</reference>
<accession>A0A854CKX0</accession>
<dbReference type="AlphaFoldDB" id="A0A854CKX0"/>
<evidence type="ECO:0000313" key="1">
    <source>
        <dbReference type="EMBL" id="OLG89567.1"/>
    </source>
</evidence>
<proteinExistence type="predicted"/>
<name>A0A854CKX0_XANOO</name>
<dbReference type="EMBL" id="JXEA01000177">
    <property type="protein sequence ID" value="OLG89567.1"/>
    <property type="molecule type" value="Genomic_DNA"/>
</dbReference>
<protein>
    <submittedName>
        <fullName evidence="1">Uncharacterized protein</fullName>
    </submittedName>
</protein>
<comment type="caution">
    <text evidence="1">The sequence shown here is derived from an EMBL/GenBank/DDBJ whole genome shotgun (WGS) entry which is preliminary data.</text>
</comment>